<dbReference type="EMBL" id="CP043930">
    <property type="protein sequence ID" value="QGQ23961.1"/>
    <property type="molecule type" value="Genomic_DNA"/>
</dbReference>
<name>A0A6I6AFU2_9PLAN</name>
<sequence>MEPLEFYVLCESRSTELAKRFLDTFLPFRIPVAEDFPFPQYEDDSKAIFQTPEELMKCLEENKDEGYSFYWNSQCESGPDQAMLFYTEDGAMIVGLSGVNLAPADTLKKISKQVEGRYGYFTIESCPPNTRDEFIEICRESTLTNLFDGRIRNKTLS</sequence>
<dbReference type="KEGG" id="gim:F1728_15285"/>
<evidence type="ECO:0000313" key="1">
    <source>
        <dbReference type="EMBL" id="QGQ23961.1"/>
    </source>
</evidence>
<keyword evidence="2" id="KW-1185">Reference proteome</keyword>
<accession>A0A6I6AFU2</accession>
<dbReference type="Proteomes" id="UP000427281">
    <property type="component" value="Chromosome"/>
</dbReference>
<proteinExistence type="predicted"/>
<organism evidence="1 2">
    <name type="scientific">Gimesia benthica</name>
    <dbReference type="NCBI Taxonomy" id="2608982"/>
    <lineage>
        <taxon>Bacteria</taxon>
        <taxon>Pseudomonadati</taxon>
        <taxon>Planctomycetota</taxon>
        <taxon>Planctomycetia</taxon>
        <taxon>Planctomycetales</taxon>
        <taxon>Planctomycetaceae</taxon>
        <taxon>Gimesia</taxon>
    </lineage>
</organism>
<reference evidence="1 2" key="1">
    <citation type="submission" date="2019-09" db="EMBL/GenBank/DDBJ databases">
        <title>Gimesia benthica sp. nov., a novel bacterium isolated from deep-sea water of the Northwest Indian Ocean.</title>
        <authorList>
            <person name="Dai X."/>
        </authorList>
    </citation>
    <scope>NUCLEOTIDE SEQUENCE [LARGE SCALE GENOMIC DNA]</scope>
    <source>
        <strain evidence="1 2">E7</strain>
    </source>
</reference>
<dbReference type="RefSeq" id="WP_155364857.1">
    <property type="nucleotide sequence ID" value="NZ_CP043930.1"/>
</dbReference>
<dbReference type="AlphaFoldDB" id="A0A6I6AFU2"/>
<evidence type="ECO:0000313" key="2">
    <source>
        <dbReference type="Proteomes" id="UP000427281"/>
    </source>
</evidence>
<protein>
    <submittedName>
        <fullName evidence="1">Uncharacterized protein</fullName>
    </submittedName>
</protein>
<gene>
    <name evidence="1" type="ORF">F1728_15285</name>
</gene>